<dbReference type="AlphaFoldDB" id="A0A519BKK0"/>
<dbReference type="Gene3D" id="3.90.1150.10">
    <property type="entry name" value="Aspartate Aminotransferase, domain 1"/>
    <property type="match status" value="2"/>
</dbReference>
<accession>A0A519BKK0</accession>
<evidence type="ECO:0000256" key="2">
    <source>
        <dbReference type="ARBA" id="ARBA00022898"/>
    </source>
</evidence>
<proteinExistence type="inferred from homology"/>
<evidence type="ECO:0000313" key="5">
    <source>
        <dbReference type="EMBL" id="RZD17802.1"/>
    </source>
</evidence>
<comment type="similarity">
    <text evidence="3">Belongs to the class-I pyridoxal-phosphate-dependent aminotransferase family.</text>
</comment>
<dbReference type="Gene3D" id="3.40.640.10">
    <property type="entry name" value="Type I PLP-dependent aspartate aminotransferase-like (Major domain)"/>
    <property type="match status" value="1"/>
</dbReference>
<dbReference type="CDD" id="cd00609">
    <property type="entry name" value="AAT_like"/>
    <property type="match status" value="1"/>
</dbReference>
<dbReference type="SUPFAM" id="SSF53383">
    <property type="entry name" value="PLP-dependent transferases"/>
    <property type="match status" value="1"/>
</dbReference>
<dbReference type="InterPro" id="IPR015421">
    <property type="entry name" value="PyrdxlP-dep_Trfase_major"/>
</dbReference>
<dbReference type="EMBL" id="SGBB01000022">
    <property type="protein sequence ID" value="RZD17802.1"/>
    <property type="molecule type" value="Genomic_DNA"/>
</dbReference>
<comment type="caution">
    <text evidence="5">The sequence shown here is derived from an EMBL/GenBank/DDBJ whole genome shotgun (WGS) entry which is preliminary data.</text>
</comment>
<evidence type="ECO:0000256" key="1">
    <source>
        <dbReference type="ARBA" id="ARBA00001933"/>
    </source>
</evidence>
<keyword evidence="3 5" id="KW-0808">Transferase</keyword>
<feature type="domain" description="Aminotransferase class I/classII large" evidence="4">
    <location>
        <begin position="41"/>
        <end position="424"/>
    </location>
</feature>
<name>A0A519BKK0_9DELT</name>
<dbReference type="InterPro" id="IPR015422">
    <property type="entry name" value="PyrdxlP-dep_Trfase_small"/>
</dbReference>
<keyword evidence="3 5" id="KW-0032">Aminotransferase</keyword>
<gene>
    <name evidence="5" type="ORF">EVG15_09400</name>
</gene>
<evidence type="ECO:0000259" key="4">
    <source>
        <dbReference type="Pfam" id="PF00155"/>
    </source>
</evidence>
<dbReference type="Pfam" id="PF00155">
    <property type="entry name" value="Aminotran_1_2"/>
    <property type="match status" value="1"/>
</dbReference>
<dbReference type="Proteomes" id="UP000319296">
    <property type="component" value="Unassembled WGS sequence"/>
</dbReference>
<sequence>MKFENNYDDSINNMQNEHGGNLFKEFNKNDYDIFNFFNEAKKKIDFSANINPLGLSKNALCILKNTKLLKFLIENYPEVYPERLTNKLCDHHNVHNANITIGAGATNLIYKILSVFKPENVLIAEPSFAEYKRACSVLKINTVHQSTCFEEEFKLINNNLTEFIDKIKNLRKNDFIFIASPSNPAGVITSISTIQEILKLCRNKNIYLILDESFMDFKEEYSSKHLIEEFDNLIILRSMTKFFAIPGERLGYILSCKKNILKIINTAVPWGISGLASALSISSLSDKKYIKDTVQYVNKLKEEMYNELLKFKIFKIIYGEANFLLIKIKTENNSNSYQSCNYYNYNQNNYNYDVHNTCHSDNIVNKINSETYQNISDSALNLKNYLLNSDILIRYAGNYNCLDDSFFRIAIKKRGENKILIDKLKKYVYINPTSP</sequence>
<dbReference type="PROSITE" id="PS00105">
    <property type="entry name" value="AA_TRANSFER_CLASS_1"/>
    <property type="match status" value="1"/>
</dbReference>
<dbReference type="InterPro" id="IPR004838">
    <property type="entry name" value="NHTrfase_class1_PyrdxlP-BS"/>
</dbReference>
<dbReference type="InterPro" id="IPR004839">
    <property type="entry name" value="Aminotransferase_I/II_large"/>
</dbReference>
<organism evidence="5 6">
    <name type="scientific">Candidatus Acididesulfobacter diazotrophicus</name>
    <dbReference type="NCBI Taxonomy" id="2597226"/>
    <lineage>
        <taxon>Bacteria</taxon>
        <taxon>Deltaproteobacteria</taxon>
        <taxon>Candidatus Acidulodesulfobacterales</taxon>
        <taxon>Candidatus Acididesulfobacter</taxon>
    </lineage>
</organism>
<dbReference type="InterPro" id="IPR015424">
    <property type="entry name" value="PyrdxlP-dep_Trfase"/>
</dbReference>
<dbReference type="EC" id="2.6.1.-" evidence="3"/>
<dbReference type="GO" id="GO:0008483">
    <property type="term" value="F:transaminase activity"/>
    <property type="evidence" value="ECO:0007669"/>
    <property type="project" value="UniProtKB-KW"/>
</dbReference>
<dbReference type="PANTHER" id="PTHR42885:SF1">
    <property type="entry name" value="THREONINE-PHOSPHATE DECARBOXYLASE"/>
    <property type="match status" value="1"/>
</dbReference>
<evidence type="ECO:0000256" key="3">
    <source>
        <dbReference type="RuleBase" id="RU000481"/>
    </source>
</evidence>
<dbReference type="PANTHER" id="PTHR42885">
    <property type="entry name" value="HISTIDINOL-PHOSPHATE AMINOTRANSFERASE-RELATED"/>
    <property type="match status" value="1"/>
</dbReference>
<comment type="cofactor">
    <cofactor evidence="1 3">
        <name>pyridoxal 5'-phosphate</name>
        <dbReference type="ChEBI" id="CHEBI:597326"/>
    </cofactor>
</comment>
<keyword evidence="2" id="KW-0663">Pyridoxal phosphate</keyword>
<reference evidence="5 6" key="1">
    <citation type="journal article" date="2019" name="ISME J.">
        <title>Insights into ecological role of a new deltaproteobacterial order Candidatus Acidulodesulfobacterales by metagenomics and metatranscriptomics.</title>
        <authorList>
            <person name="Tan S."/>
            <person name="Liu J."/>
            <person name="Fang Y."/>
            <person name="Hedlund B.P."/>
            <person name="Lian Z.H."/>
            <person name="Huang L.Y."/>
            <person name="Li J.T."/>
            <person name="Huang L.N."/>
            <person name="Li W.J."/>
            <person name="Jiang H.C."/>
            <person name="Dong H.L."/>
            <person name="Shu W.S."/>
        </authorList>
    </citation>
    <scope>NUCLEOTIDE SEQUENCE [LARGE SCALE GENOMIC DNA]</scope>
    <source>
        <strain evidence="5">AP1</strain>
    </source>
</reference>
<evidence type="ECO:0000313" key="6">
    <source>
        <dbReference type="Proteomes" id="UP000319296"/>
    </source>
</evidence>
<protein>
    <recommendedName>
        <fullName evidence="3">Aminotransferase</fullName>
        <ecNumber evidence="3">2.6.1.-</ecNumber>
    </recommendedName>
</protein>
<dbReference type="GO" id="GO:0030170">
    <property type="term" value="F:pyridoxal phosphate binding"/>
    <property type="evidence" value="ECO:0007669"/>
    <property type="project" value="InterPro"/>
</dbReference>